<feature type="transmembrane region" description="Helical" evidence="2">
    <location>
        <begin position="128"/>
        <end position="150"/>
    </location>
</feature>
<evidence type="ECO:0000256" key="2">
    <source>
        <dbReference type="SAM" id="Phobius"/>
    </source>
</evidence>
<evidence type="ECO:0000256" key="1">
    <source>
        <dbReference type="SAM" id="MobiDB-lite"/>
    </source>
</evidence>
<protein>
    <submittedName>
        <fullName evidence="3">Uncharacterized protein</fullName>
    </submittedName>
</protein>
<feature type="compositionally biased region" description="Low complexity" evidence="1">
    <location>
        <begin position="285"/>
        <end position="297"/>
    </location>
</feature>
<evidence type="ECO:0000313" key="4">
    <source>
        <dbReference type="Proteomes" id="UP000837857"/>
    </source>
</evidence>
<reference evidence="3" key="1">
    <citation type="submission" date="2022-03" db="EMBL/GenBank/DDBJ databases">
        <authorList>
            <person name="Martin H S."/>
        </authorList>
    </citation>
    <scope>NUCLEOTIDE SEQUENCE</scope>
</reference>
<dbReference type="Proteomes" id="UP000837857">
    <property type="component" value="Chromosome 14"/>
</dbReference>
<feature type="transmembrane region" description="Helical" evidence="2">
    <location>
        <begin position="233"/>
        <end position="259"/>
    </location>
</feature>
<name>A0ABN8HXJ2_9NEOP</name>
<proteinExistence type="predicted"/>
<feature type="region of interest" description="Disordered" evidence="1">
    <location>
        <begin position="272"/>
        <end position="313"/>
    </location>
</feature>
<feature type="non-terminal residue" evidence="3">
    <location>
        <position position="313"/>
    </location>
</feature>
<feature type="region of interest" description="Disordered" evidence="1">
    <location>
        <begin position="72"/>
        <end position="107"/>
    </location>
</feature>
<gene>
    <name evidence="3" type="ORF">IPOD504_LOCUS4082</name>
</gene>
<organism evidence="3 4">
    <name type="scientific">Iphiclides podalirius</name>
    <name type="common">scarce swallowtail</name>
    <dbReference type="NCBI Taxonomy" id="110791"/>
    <lineage>
        <taxon>Eukaryota</taxon>
        <taxon>Metazoa</taxon>
        <taxon>Ecdysozoa</taxon>
        <taxon>Arthropoda</taxon>
        <taxon>Hexapoda</taxon>
        <taxon>Insecta</taxon>
        <taxon>Pterygota</taxon>
        <taxon>Neoptera</taxon>
        <taxon>Endopterygota</taxon>
        <taxon>Lepidoptera</taxon>
        <taxon>Glossata</taxon>
        <taxon>Ditrysia</taxon>
        <taxon>Papilionoidea</taxon>
        <taxon>Papilionidae</taxon>
        <taxon>Papilioninae</taxon>
        <taxon>Iphiclides</taxon>
    </lineage>
</organism>
<keyword evidence="2" id="KW-1133">Transmembrane helix</keyword>
<evidence type="ECO:0000313" key="3">
    <source>
        <dbReference type="EMBL" id="CAH2042769.1"/>
    </source>
</evidence>
<feature type="transmembrane region" description="Helical" evidence="2">
    <location>
        <begin position="201"/>
        <end position="221"/>
    </location>
</feature>
<keyword evidence="4" id="KW-1185">Reference proteome</keyword>
<sequence>MESAIAIQEGPGRRRSAVELAAGDMQAAPARYVSSSELYSADEVELLLEEIRELEPTSCRGEEVQDFEIAGSGCAGAGGRSPAATDLTDHTDHSWDSHAHYSRAPPPRPRPLAPLYCRLRHLRSPEGALTLLVVLCCASTCGCLWAGVGLRVGQLPLAGRVRLLQLAALSSFMLHSLLLAMHVTRLADLLPIDWNKLGGCAGAWSASSLAGGGVVTLHAVLLAPAYRYTPHQLAQLLLAAAGLGLSGACLAAWLAVGAVRRARASCLRLGGGGGGGGEGAGAGAGSSRRSSGQAYRAVPQPQPQPSTSRDHPL</sequence>
<keyword evidence="2" id="KW-0812">Transmembrane</keyword>
<accession>A0ABN8HXJ2</accession>
<dbReference type="EMBL" id="OW152826">
    <property type="protein sequence ID" value="CAH2042769.1"/>
    <property type="molecule type" value="Genomic_DNA"/>
</dbReference>
<feature type="transmembrane region" description="Helical" evidence="2">
    <location>
        <begin position="162"/>
        <end position="180"/>
    </location>
</feature>
<keyword evidence="2" id="KW-0472">Membrane</keyword>
<feature type="compositionally biased region" description="Gly residues" evidence="1">
    <location>
        <begin position="272"/>
        <end position="284"/>
    </location>
</feature>
<feature type="compositionally biased region" description="Basic and acidic residues" evidence="1">
    <location>
        <begin position="87"/>
        <end position="99"/>
    </location>
</feature>